<accession>A0ABD0QJC2</accession>
<organism evidence="11 12">
    <name type="scientific">Cirrhinus mrigala</name>
    <name type="common">Mrigala</name>
    <dbReference type="NCBI Taxonomy" id="683832"/>
    <lineage>
        <taxon>Eukaryota</taxon>
        <taxon>Metazoa</taxon>
        <taxon>Chordata</taxon>
        <taxon>Craniata</taxon>
        <taxon>Vertebrata</taxon>
        <taxon>Euteleostomi</taxon>
        <taxon>Actinopterygii</taxon>
        <taxon>Neopterygii</taxon>
        <taxon>Teleostei</taxon>
        <taxon>Ostariophysi</taxon>
        <taxon>Cypriniformes</taxon>
        <taxon>Cyprinidae</taxon>
        <taxon>Labeoninae</taxon>
        <taxon>Labeonini</taxon>
        <taxon>Cirrhinus</taxon>
    </lineage>
</organism>
<proteinExistence type="inferred from homology"/>
<evidence type="ECO:0000256" key="9">
    <source>
        <dbReference type="ARBA" id="ARBA00045751"/>
    </source>
</evidence>
<keyword evidence="4" id="KW-0819">tRNA processing</keyword>
<dbReference type="PANTHER" id="PTHR14344:SF3">
    <property type="entry name" value="WD REPEAT-CONTAINING PROTEIN 6"/>
    <property type="match status" value="1"/>
</dbReference>
<evidence type="ECO:0000256" key="3">
    <source>
        <dbReference type="ARBA" id="ARBA00022574"/>
    </source>
</evidence>
<evidence type="ECO:0000256" key="6">
    <source>
        <dbReference type="ARBA" id="ARBA00038255"/>
    </source>
</evidence>
<dbReference type="SMART" id="SM00320">
    <property type="entry name" value="WD40"/>
    <property type="match status" value="2"/>
</dbReference>
<comment type="similarity">
    <text evidence="6">Belongs to the WD repeat WDR6 family.</text>
</comment>
<dbReference type="AlphaFoldDB" id="A0ABD0QJC2"/>
<dbReference type="InterPro" id="IPR001680">
    <property type="entry name" value="WD40_rpt"/>
</dbReference>
<sequence>PSTPFFSMPVHQSGVNTLALSPRREMRQMEESVISLASGGDDGQLSLLHIKIDQKEQENGGLSLQLLAHWSMPLAHSSPLTGLCLLNPTLLVSTSPDQRLCLWSVNNDGLRPLK</sequence>
<evidence type="ECO:0000256" key="4">
    <source>
        <dbReference type="ARBA" id="ARBA00022694"/>
    </source>
</evidence>
<dbReference type="SUPFAM" id="SSF50978">
    <property type="entry name" value="WD40 repeat-like"/>
    <property type="match status" value="1"/>
</dbReference>
<comment type="caution">
    <text evidence="11">The sequence shown here is derived from an EMBL/GenBank/DDBJ whole genome shotgun (WGS) entry which is preliminary data.</text>
</comment>
<evidence type="ECO:0000313" key="12">
    <source>
        <dbReference type="Proteomes" id="UP001529510"/>
    </source>
</evidence>
<comment type="subunit">
    <text evidence="10">Interacts with FTSJ1; the interaction is direct, and required for 2'-O-methylation of position 34 in substrate tRNAs. Interacts with IRS4. Interacts with STK11/LKB1.</text>
</comment>
<keyword evidence="12" id="KW-1185">Reference proteome</keyword>
<comment type="function">
    <text evidence="9">Together with methyltransferase FTSJ1, methylates the 2'-O-ribose of nucleotides at position 34 of the tRNA anticodon loop of substrate tRNAs. Required for the correct positioning of the substrate tRNA for methylation. Required to suppress amino acid starvation-induced autophagy. Enhances the STK11/LKB1-induced cell growth suppression activity.</text>
</comment>
<reference evidence="11 12" key="1">
    <citation type="submission" date="2024-05" db="EMBL/GenBank/DDBJ databases">
        <title>Genome sequencing and assembly of Indian major carp, Cirrhinus mrigala (Hamilton, 1822).</title>
        <authorList>
            <person name="Mohindra V."/>
            <person name="Chowdhury L.M."/>
            <person name="Lal K."/>
            <person name="Jena J.K."/>
        </authorList>
    </citation>
    <scope>NUCLEOTIDE SEQUENCE [LARGE SCALE GENOMIC DNA]</scope>
    <source>
        <strain evidence="11">CM1030</strain>
        <tissue evidence="11">Blood</tissue>
    </source>
</reference>
<name>A0ABD0QJC2_CIRMR</name>
<keyword evidence="3" id="KW-0853">WD repeat</keyword>
<dbReference type="EMBL" id="JAMKFB020000008">
    <property type="protein sequence ID" value="KAL0185875.1"/>
    <property type="molecule type" value="Genomic_DNA"/>
</dbReference>
<dbReference type="GO" id="GO:0005737">
    <property type="term" value="C:cytoplasm"/>
    <property type="evidence" value="ECO:0007669"/>
    <property type="project" value="UniProtKB-SubCell"/>
</dbReference>
<dbReference type="Proteomes" id="UP001529510">
    <property type="component" value="Unassembled WGS sequence"/>
</dbReference>
<evidence type="ECO:0000313" key="11">
    <source>
        <dbReference type="EMBL" id="KAL0185875.1"/>
    </source>
</evidence>
<dbReference type="InterPro" id="IPR036322">
    <property type="entry name" value="WD40_repeat_dom_sf"/>
</dbReference>
<feature type="non-terminal residue" evidence="11">
    <location>
        <position position="114"/>
    </location>
</feature>
<dbReference type="InterPro" id="IPR015943">
    <property type="entry name" value="WD40/YVTN_repeat-like_dom_sf"/>
</dbReference>
<evidence type="ECO:0000256" key="2">
    <source>
        <dbReference type="ARBA" id="ARBA00022490"/>
    </source>
</evidence>
<keyword evidence="2" id="KW-0963">Cytoplasm</keyword>
<evidence type="ECO:0000256" key="8">
    <source>
        <dbReference type="ARBA" id="ARBA00041816"/>
    </source>
</evidence>
<dbReference type="Pfam" id="PF00400">
    <property type="entry name" value="WD40"/>
    <property type="match status" value="1"/>
</dbReference>
<evidence type="ECO:0000256" key="1">
    <source>
        <dbReference type="ARBA" id="ARBA00004496"/>
    </source>
</evidence>
<protein>
    <recommendedName>
        <fullName evidence="7">tRNA (34-2'-O)-methyltransferase regulator WDR6</fullName>
    </recommendedName>
    <alternativeName>
        <fullName evidence="8">WD repeat-containing protein 6</fullName>
    </alternativeName>
</protein>
<dbReference type="Gene3D" id="2.130.10.10">
    <property type="entry name" value="YVTN repeat-like/Quinoprotein amine dehydrogenase"/>
    <property type="match status" value="1"/>
</dbReference>
<comment type="subcellular location">
    <subcellularLocation>
        <location evidence="1">Cytoplasm</location>
    </subcellularLocation>
</comment>
<keyword evidence="5" id="KW-0677">Repeat</keyword>
<dbReference type="PANTHER" id="PTHR14344">
    <property type="entry name" value="WD REPEAT PROTEIN"/>
    <property type="match status" value="1"/>
</dbReference>
<evidence type="ECO:0000256" key="7">
    <source>
        <dbReference type="ARBA" id="ARBA00040154"/>
    </source>
</evidence>
<feature type="non-terminal residue" evidence="11">
    <location>
        <position position="1"/>
    </location>
</feature>
<dbReference type="InterPro" id="IPR051973">
    <property type="entry name" value="tRNA_Anticodon_Mtase-Reg"/>
</dbReference>
<evidence type="ECO:0000256" key="10">
    <source>
        <dbReference type="ARBA" id="ARBA00047056"/>
    </source>
</evidence>
<dbReference type="GO" id="GO:0008033">
    <property type="term" value="P:tRNA processing"/>
    <property type="evidence" value="ECO:0007669"/>
    <property type="project" value="UniProtKB-KW"/>
</dbReference>
<evidence type="ECO:0000256" key="5">
    <source>
        <dbReference type="ARBA" id="ARBA00022737"/>
    </source>
</evidence>
<gene>
    <name evidence="11" type="ORF">M9458_017545</name>
</gene>